<dbReference type="InterPro" id="IPR000944">
    <property type="entry name" value="Tscrpt_reg_Rrf2"/>
</dbReference>
<name>A0ABN1MKY3_9FLAO</name>
<dbReference type="InterPro" id="IPR030489">
    <property type="entry name" value="TR_Rrf2-type_CS"/>
</dbReference>
<dbReference type="PROSITE" id="PS51197">
    <property type="entry name" value="HTH_RRF2_2"/>
    <property type="match status" value="1"/>
</dbReference>
<sequence>MLSKKSKYAIKALVRLARNEKSQKPLRISEISEKEGIPRKFLEAILVELRNNGLVRSKLGASGGYYLAKPSEDIELSQIIRISGGPIAMLPCVSLNFYERCEECIDEETCGLRDVMLEVRDATLSILSETSLADYIRREDKE</sequence>
<dbReference type="EMBL" id="BAAAFH010000001">
    <property type="protein sequence ID" value="GAA0873631.1"/>
    <property type="molecule type" value="Genomic_DNA"/>
</dbReference>
<evidence type="ECO:0000313" key="2">
    <source>
        <dbReference type="EMBL" id="GAA0873631.1"/>
    </source>
</evidence>
<organism evidence="2 3">
    <name type="scientific">Wandonia haliotis</name>
    <dbReference type="NCBI Taxonomy" id="574963"/>
    <lineage>
        <taxon>Bacteria</taxon>
        <taxon>Pseudomonadati</taxon>
        <taxon>Bacteroidota</taxon>
        <taxon>Flavobacteriia</taxon>
        <taxon>Flavobacteriales</taxon>
        <taxon>Crocinitomicaceae</taxon>
        <taxon>Wandonia</taxon>
    </lineage>
</organism>
<dbReference type="Pfam" id="PF02082">
    <property type="entry name" value="Rrf2"/>
    <property type="match status" value="1"/>
</dbReference>
<dbReference type="Gene3D" id="1.10.10.10">
    <property type="entry name" value="Winged helix-like DNA-binding domain superfamily/Winged helix DNA-binding domain"/>
    <property type="match status" value="1"/>
</dbReference>
<keyword evidence="1" id="KW-0238">DNA-binding</keyword>
<reference evidence="2 3" key="1">
    <citation type="journal article" date="2019" name="Int. J. Syst. Evol. Microbiol.">
        <title>The Global Catalogue of Microorganisms (GCM) 10K type strain sequencing project: providing services to taxonomists for standard genome sequencing and annotation.</title>
        <authorList>
            <consortium name="The Broad Institute Genomics Platform"/>
            <consortium name="The Broad Institute Genome Sequencing Center for Infectious Disease"/>
            <person name="Wu L."/>
            <person name="Ma J."/>
        </authorList>
    </citation>
    <scope>NUCLEOTIDE SEQUENCE [LARGE SCALE GENOMIC DNA]</scope>
    <source>
        <strain evidence="2 3">JCM 16083</strain>
    </source>
</reference>
<dbReference type="RefSeq" id="WP_343783850.1">
    <property type="nucleotide sequence ID" value="NZ_BAAAFH010000001.1"/>
</dbReference>
<dbReference type="InterPro" id="IPR036390">
    <property type="entry name" value="WH_DNA-bd_sf"/>
</dbReference>
<keyword evidence="3" id="KW-1185">Reference proteome</keyword>
<dbReference type="PANTHER" id="PTHR33221">
    <property type="entry name" value="WINGED HELIX-TURN-HELIX TRANSCRIPTIONAL REGULATOR, RRF2 FAMILY"/>
    <property type="match status" value="1"/>
</dbReference>
<dbReference type="Proteomes" id="UP001501126">
    <property type="component" value="Unassembled WGS sequence"/>
</dbReference>
<dbReference type="NCBIfam" id="TIGR00738">
    <property type="entry name" value="rrf2_super"/>
    <property type="match status" value="1"/>
</dbReference>
<dbReference type="InterPro" id="IPR036388">
    <property type="entry name" value="WH-like_DNA-bd_sf"/>
</dbReference>
<proteinExistence type="predicted"/>
<dbReference type="PANTHER" id="PTHR33221:SF5">
    <property type="entry name" value="HTH-TYPE TRANSCRIPTIONAL REGULATOR ISCR"/>
    <property type="match status" value="1"/>
</dbReference>
<dbReference type="PROSITE" id="PS01332">
    <property type="entry name" value="HTH_RRF2_1"/>
    <property type="match status" value="1"/>
</dbReference>
<evidence type="ECO:0000256" key="1">
    <source>
        <dbReference type="ARBA" id="ARBA00023125"/>
    </source>
</evidence>
<gene>
    <name evidence="2" type="ORF">GCM10009118_00390</name>
</gene>
<protein>
    <submittedName>
        <fullName evidence="2">Rrf2 family transcriptional regulator</fullName>
    </submittedName>
</protein>
<evidence type="ECO:0000313" key="3">
    <source>
        <dbReference type="Proteomes" id="UP001501126"/>
    </source>
</evidence>
<accession>A0ABN1MKY3</accession>
<dbReference type="SUPFAM" id="SSF46785">
    <property type="entry name" value="Winged helix' DNA-binding domain"/>
    <property type="match status" value="1"/>
</dbReference>
<comment type="caution">
    <text evidence="2">The sequence shown here is derived from an EMBL/GenBank/DDBJ whole genome shotgun (WGS) entry which is preliminary data.</text>
</comment>